<evidence type="ECO:0000313" key="3">
    <source>
        <dbReference type="Proteomes" id="UP001367508"/>
    </source>
</evidence>
<keyword evidence="3" id="KW-1185">Reference proteome</keyword>
<organism evidence="2 3">
    <name type="scientific">Canavalia gladiata</name>
    <name type="common">Sword bean</name>
    <name type="synonym">Dolichos gladiatus</name>
    <dbReference type="NCBI Taxonomy" id="3824"/>
    <lineage>
        <taxon>Eukaryota</taxon>
        <taxon>Viridiplantae</taxon>
        <taxon>Streptophyta</taxon>
        <taxon>Embryophyta</taxon>
        <taxon>Tracheophyta</taxon>
        <taxon>Spermatophyta</taxon>
        <taxon>Magnoliopsida</taxon>
        <taxon>eudicotyledons</taxon>
        <taxon>Gunneridae</taxon>
        <taxon>Pentapetalae</taxon>
        <taxon>rosids</taxon>
        <taxon>fabids</taxon>
        <taxon>Fabales</taxon>
        <taxon>Fabaceae</taxon>
        <taxon>Papilionoideae</taxon>
        <taxon>50 kb inversion clade</taxon>
        <taxon>NPAAA clade</taxon>
        <taxon>indigoferoid/millettioid clade</taxon>
        <taxon>Phaseoleae</taxon>
        <taxon>Canavalia</taxon>
    </lineage>
</organism>
<proteinExistence type="predicted"/>
<name>A0AAN9KG26_CANGL</name>
<dbReference type="Proteomes" id="UP001367508">
    <property type="component" value="Unassembled WGS sequence"/>
</dbReference>
<sequence>MRSLIIFSSMLISRCLFLRFCTSYKFVGPRNETTQQQLICGISVGIIGVNKTAERQTLTEDCRGQCVSDN</sequence>
<evidence type="ECO:0000256" key="1">
    <source>
        <dbReference type="SAM" id="SignalP"/>
    </source>
</evidence>
<dbReference type="AlphaFoldDB" id="A0AAN9KG26"/>
<evidence type="ECO:0008006" key="4">
    <source>
        <dbReference type="Google" id="ProtNLM"/>
    </source>
</evidence>
<gene>
    <name evidence="2" type="ORF">VNO77_33631</name>
</gene>
<feature type="signal peptide" evidence="1">
    <location>
        <begin position="1"/>
        <end position="17"/>
    </location>
</feature>
<feature type="chain" id="PRO_5042836446" description="Secreted protein" evidence="1">
    <location>
        <begin position="18"/>
        <end position="70"/>
    </location>
</feature>
<accession>A0AAN9KG26</accession>
<comment type="caution">
    <text evidence="2">The sequence shown here is derived from an EMBL/GenBank/DDBJ whole genome shotgun (WGS) entry which is preliminary data.</text>
</comment>
<evidence type="ECO:0000313" key="2">
    <source>
        <dbReference type="EMBL" id="KAK7315099.1"/>
    </source>
</evidence>
<dbReference type="EMBL" id="JAYMYQ010000008">
    <property type="protein sequence ID" value="KAK7315099.1"/>
    <property type="molecule type" value="Genomic_DNA"/>
</dbReference>
<protein>
    <recommendedName>
        <fullName evidence="4">Secreted protein</fullName>
    </recommendedName>
</protein>
<keyword evidence="1" id="KW-0732">Signal</keyword>
<reference evidence="2 3" key="1">
    <citation type="submission" date="2024-01" db="EMBL/GenBank/DDBJ databases">
        <title>The genomes of 5 underutilized Papilionoideae crops provide insights into root nodulation and disease resistanc.</title>
        <authorList>
            <person name="Jiang F."/>
        </authorList>
    </citation>
    <scope>NUCLEOTIDE SEQUENCE [LARGE SCALE GENOMIC DNA]</scope>
    <source>
        <strain evidence="2">LVBAO_FW01</strain>
        <tissue evidence="2">Leaves</tissue>
    </source>
</reference>